<organism evidence="1 2">
    <name type="scientific">Rhabdobacter roseus</name>
    <dbReference type="NCBI Taxonomy" id="1655419"/>
    <lineage>
        <taxon>Bacteria</taxon>
        <taxon>Pseudomonadati</taxon>
        <taxon>Bacteroidota</taxon>
        <taxon>Cytophagia</taxon>
        <taxon>Cytophagales</taxon>
        <taxon>Cytophagaceae</taxon>
        <taxon>Rhabdobacter</taxon>
    </lineage>
</organism>
<dbReference type="EMBL" id="JACHGF010000001">
    <property type="protein sequence ID" value="MBB5282536.1"/>
    <property type="molecule type" value="Genomic_DNA"/>
</dbReference>
<comment type="caution">
    <text evidence="1">The sequence shown here is derived from an EMBL/GenBank/DDBJ whole genome shotgun (WGS) entry which is preliminary data.</text>
</comment>
<accession>A0A840TEI4</accession>
<protein>
    <submittedName>
        <fullName evidence="1">Uncharacterized protein</fullName>
    </submittedName>
</protein>
<evidence type="ECO:0000313" key="2">
    <source>
        <dbReference type="Proteomes" id="UP000557307"/>
    </source>
</evidence>
<reference evidence="1 2" key="1">
    <citation type="submission" date="2020-08" db="EMBL/GenBank/DDBJ databases">
        <title>Genomic Encyclopedia of Type Strains, Phase IV (KMG-IV): sequencing the most valuable type-strain genomes for metagenomic binning, comparative biology and taxonomic classification.</title>
        <authorList>
            <person name="Goeker M."/>
        </authorList>
    </citation>
    <scope>NUCLEOTIDE SEQUENCE [LARGE SCALE GENOMIC DNA]</scope>
    <source>
        <strain evidence="1 2">DSM 105074</strain>
    </source>
</reference>
<keyword evidence="2" id="KW-1185">Reference proteome</keyword>
<proteinExistence type="predicted"/>
<gene>
    <name evidence="1" type="ORF">HNQ92_000657</name>
</gene>
<dbReference type="AlphaFoldDB" id="A0A840TEI4"/>
<sequence>MKKTKLYRKPQLMRHGKLSSITRNISTGSAAETFGSNMKVTGA</sequence>
<dbReference type="RefSeq" id="WP_281380697.1">
    <property type="nucleotide sequence ID" value="NZ_JACHGF010000001.1"/>
</dbReference>
<evidence type="ECO:0000313" key="1">
    <source>
        <dbReference type="EMBL" id="MBB5282536.1"/>
    </source>
</evidence>
<dbReference type="Proteomes" id="UP000557307">
    <property type="component" value="Unassembled WGS sequence"/>
</dbReference>
<name>A0A840TEI4_9BACT</name>